<comment type="subcellular location">
    <subcellularLocation>
        <location evidence="1">Membrane</location>
        <topology evidence="1">Multi-pass membrane protein</topology>
    </subcellularLocation>
</comment>
<evidence type="ECO:0000256" key="2">
    <source>
        <dbReference type="ARBA" id="ARBA00022692"/>
    </source>
</evidence>
<name>A0A1J8QMU8_9AGAM</name>
<dbReference type="PANTHER" id="PTHR23502:SF134">
    <property type="entry name" value="MAJOR FACILITATOR SUPERFAMILY (MFS) PROFILE DOMAIN-CONTAINING PROTEIN-RELATED"/>
    <property type="match status" value="1"/>
</dbReference>
<evidence type="ECO:0000256" key="3">
    <source>
        <dbReference type="ARBA" id="ARBA00022989"/>
    </source>
</evidence>
<proteinExistence type="predicted"/>
<dbReference type="GO" id="GO:0005886">
    <property type="term" value="C:plasma membrane"/>
    <property type="evidence" value="ECO:0007669"/>
    <property type="project" value="TreeGrafter"/>
</dbReference>
<evidence type="ECO:0000256" key="5">
    <source>
        <dbReference type="SAM" id="Phobius"/>
    </source>
</evidence>
<dbReference type="InterPro" id="IPR011701">
    <property type="entry name" value="MFS"/>
</dbReference>
<feature type="transmembrane region" description="Helical" evidence="5">
    <location>
        <begin position="180"/>
        <end position="204"/>
    </location>
</feature>
<keyword evidence="2 5" id="KW-0812">Transmembrane</keyword>
<keyword evidence="3 5" id="KW-1133">Transmembrane helix</keyword>
<dbReference type="PROSITE" id="PS50850">
    <property type="entry name" value="MFS"/>
    <property type="match status" value="1"/>
</dbReference>
<feature type="transmembrane region" description="Helical" evidence="5">
    <location>
        <begin position="216"/>
        <end position="237"/>
    </location>
</feature>
<evidence type="ECO:0000313" key="8">
    <source>
        <dbReference type="Proteomes" id="UP000183567"/>
    </source>
</evidence>
<feature type="domain" description="Major facilitator superfamily (MFS) profile" evidence="6">
    <location>
        <begin position="91"/>
        <end position="517"/>
    </location>
</feature>
<evidence type="ECO:0000259" key="6">
    <source>
        <dbReference type="PROSITE" id="PS50850"/>
    </source>
</evidence>
<dbReference type="Proteomes" id="UP000183567">
    <property type="component" value="Unassembled WGS sequence"/>
</dbReference>
<feature type="transmembrane region" description="Helical" evidence="5">
    <location>
        <begin position="354"/>
        <end position="377"/>
    </location>
</feature>
<feature type="transmembrane region" description="Helical" evidence="5">
    <location>
        <begin position="425"/>
        <end position="450"/>
    </location>
</feature>
<feature type="transmembrane region" description="Helical" evidence="5">
    <location>
        <begin position="462"/>
        <end position="483"/>
    </location>
</feature>
<sequence length="542" mass="60054">MTRYQGDLAFHSITRKSANQVTEPVILPTAAEAEVNVAILEKEEDEVILEYLDVDFHAPSLVEDQSFYVSPLRDGDMRNPVNFSPARKWVMTINACAFAGVAGAAASSYAIGYSSMIRDLDCTLFQATMGLSMFALGVGLAPLVTSSFSEEFGRLLFYIISSLMFMLTEVMIALAPNVQIVIVARFFGGAFGSTGSTLVAGTIADIWLPHQRGIPMSLYSVGIVASLGLGPTIAGWIEANPSLGWRWIQWVHVIVSGVYFISVLLFMTETRSAVILTRMARKVRKDTKDGRYHARAEKNKPSLASMIRVSCTRPLHLLLTEPTVQSFSLWIGFIWGVLYILIDSVSGEFQSVYGFGVGETGTVFITITIGSLLGYLANVYQERLYHKYVHRKGPEARLYLACVTSVVLPTGMLVFAWTARPDVPWIVPLVGLTFFMASAFAIYQVVFVYLADCYGPYASSALAGQSLCRNILATVFPLFATQMFDRMTYKWADTLFALIAVAMIPIPYVLFFYGSRIRQRSPLSKKILAIEEEKKRANLEKL</sequence>
<dbReference type="STRING" id="180088.A0A1J8QMU8"/>
<comment type="caution">
    <text evidence="7">The sequence shown here is derived from an EMBL/GenBank/DDBJ whole genome shotgun (WGS) entry which is preliminary data.</text>
</comment>
<protein>
    <recommendedName>
        <fullName evidence="6">Major facilitator superfamily (MFS) profile domain-containing protein</fullName>
    </recommendedName>
</protein>
<dbReference type="FunFam" id="1.20.1250.20:FF:000082">
    <property type="entry name" value="MFS multidrug transporter, putative"/>
    <property type="match status" value="1"/>
</dbReference>
<dbReference type="AlphaFoldDB" id="A0A1J8QMU8"/>
<evidence type="ECO:0000256" key="1">
    <source>
        <dbReference type="ARBA" id="ARBA00004141"/>
    </source>
</evidence>
<keyword evidence="8" id="KW-1185">Reference proteome</keyword>
<dbReference type="EMBL" id="LVVM01000244">
    <property type="protein sequence ID" value="OJA21195.1"/>
    <property type="molecule type" value="Genomic_DNA"/>
</dbReference>
<organism evidence="7 8">
    <name type="scientific">Rhizopogon vesiculosus</name>
    <dbReference type="NCBI Taxonomy" id="180088"/>
    <lineage>
        <taxon>Eukaryota</taxon>
        <taxon>Fungi</taxon>
        <taxon>Dikarya</taxon>
        <taxon>Basidiomycota</taxon>
        <taxon>Agaricomycotina</taxon>
        <taxon>Agaricomycetes</taxon>
        <taxon>Agaricomycetidae</taxon>
        <taxon>Boletales</taxon>
        <taxon>Suillineae</taxon>
        <taxon>Rhizopogonaceae</taxon>
        <taxon>Rhizopogon</taxon>
    </lineage>
</organism>
<dbReference type="Pfam" id="PF07690">
    <property type="entry name" value="MFS_1"/>
    <property type="match status" value="1"/>
</dbReference>
<dbReference type="GO" id="GO:0022857">
    <property type="term" value="F:transmembrane transporter activity"/>
    <property type="evidence" value="ECO:0007669"/>
    <property type="project" value="InterPro"/>
</dbReference>
<feature type="transmembrane region" description="Helical" evidence="5">
    <location>
        <begin position="495"/>
        <end position="515"/>
    </location>
</feature>
<dbReference type="Gene3D" id="1.20.1250.20">
    <property type="entry name" value="MFS general substrate transporter like domains"/>
    <property type="match status" value="1"/>
</dbReference>
<evidence type="ECO:0000313" key="7">
    <source>
        <dbReference type="EMBL" id="OJA21195.1"/>
    </source>
</evidence>
<dbReference type="InterPro" id="IPR036259">
    <property type="entry name" value="MFS_trans_sf"/>
</dbReference>
<feature type="transmembrane region" description="Helical" evidence="5">
    <location>
        <begin position="323"/>
        <end position="342"/>
    </location>
</feature>
<feature type="transmembrane region" description="Helical" evidence="5">
    <location>
        <begin position="89"/>
        <end position="111"/>
    </location>
</feature>
<dbReference type="SUPFAM" id="SSF103473">
    <property type="entry name" value="MFS general substrate transporter"/>
    <property type="match status" value="1"/>
</dbReference>
<feature type="transmembrane region" description="Helical" evidence="5">
    <location>
        <begin position="155"/>
        <end position="174"/>
    </location>
</feature>
<feature type="transmembrane region" description="Helical" evidence="5">
    <location>
        <begin position="123"/>
        <end position="143"/>
    </location>
</feature>
<accession>A0A1J8QMU8</accession>
<dbReference type="CDD" id="cd17323">
    <property type="entry name" value="MFS_Tpo1_MDR_like"/>
    <property type="match status" value="1"/>
</dbReference>
<evidence type="ECO:0000256" key="4">
    <source>
        <dbReference type="ARBA" id="ARBA00023136"/>
    </source>
</evidence>
<dbReference type="InterPro" id="IPR020846">
    <property type="entry name" value="MFS_dom"/>
</dbReference>
<dbReference type="PANTHER" id="PTHR23502">
    <property type="entry name" value="MAJOR FACILITATOR SUPERFAMILY"/>
    <property type="match status" value="1"/>
</dbReference>
<gene>
    <name evidence="7" type="ORF">AZE42_01353</name>
</gene>
<feature type="transmembrane region" description="Helical" evidence="5">
    <location>
        <begin position="398"/>
        <end position="419"/>
    </location>
</feature>
<keyword evidence="4 5" id="KW-0472">Membrane</keyword>
<feature type="transmembrane region" description="Helical" evidence="5">
    <location>
        <begin position="249"/>
        <end position="268"/>
    </location>
</feature>
<dbReference type="OrthoDB" id="5376138at2759"/>
<reference evidence="7 8" key="1">
    <citation type="submission" date="2016-03" db="EMBL/GenBank/DDBJ databases">
        <title>Comparative genomics of the ectomycorrhizal sister species Rhizopogon vinicolor and Rhizopogon vesiculosus (Basidiomycota: Boletales) reveals a divergence of the mating type B locus.</title>
        <authorList>
            <person name="Mujic A.B."/>
            <person name="Kuo A."/>
            <person name="Tritt A."/>
            <person name="Lipzen A."/>
            <person name="Chen C."/>
            <person name="Johnson J."/>
            <person name="Sharma A."/>
            <person name="Barry K."/>
            <person name="Grigoriev I.V."/>
            <person name="Spatafora J.W."/>
        </authorList>
    </citation>
    <scope>NUCLEOTIDE SEQUENCE [LARGE SCALE GENOMIC DNA]</scope>
    <source>
        <strain evidence="7 8">AM-OR11-056</strain>
    </source>
</reference>